<evidence type="ECO:0000313" key="3">
    <source>
        <dbReference type="Proteomes" id="UP000288859"/>
    </source>
</evidence>
<dbReference type="InterPro" id="IPR012338">
    <property type="entry name" value="Beta-lactam/transpept-like"/>
</dbReference>
<dbReference type="PANTHER" id="PTHR43283:SF3">
    <property type="entry name" value="BETA-LACTAMASE FAMILY PROTEIN (AFU_ORTHOLOGUE AFUA_5G07500)"/>
    <property type="match status" value="1"/>
</dbReference>
<evidence type="ECO:0000313" key="2">
    <source>
        <dbReference type="EMBL" id="RVX71001.1"/>
    </source>
</evidence>
<dbReference type="Proteomes" id="UP000288859">
    <property type="component" value="Unassembled WGS sequence"/>
</dbReference>
<dbReference type="PANTHER" id="PTHR43283">
    <property type="entry name" value="BETA-LACTAMASE-RELATED"/>
    <property type="match status" value="1"/>
</dbReference>
<evidence type="ECO:0000259" key="1">
    <source>
        <dbReference type="Pfam" id="PF00144"/>
    </source>
</evidence>
<dbReference type="Pfam" id="PF00144">
    <property type="entry name" value="Beta-lactamase"/>
    <property type="match status" value="1"/>
</dbReference>
<dbReference type="OrthoDB" id="428260at2759"/>
<accession>A0A438N5V8</accession>
<gene>
    <name evidence="2" type="ORF">B0A52_06159</name>
</gene>
<dbReference type="SUPFAM" id="SSF56601">
    <property type="entry name" value="beta-lactamase/transpeptidase-like"/>
    <property type="match status" value="1"/>
</dbReference>
<protein>
    <recommendedName>
        <fullName evidence="1">Beta-lactamase-related domain-containing protein</fullName>
    </recommendedName>
</protein>
<feature type="domain" description="Beta-lactamase-related" evidence="1">
    <location>
        <begin position="28"/>
        <end position="432"/>
    </location>
</feature>
<dbReference type="InterPro" id="IPR001466">
    <property type="entry name" value="Beta-lactam-related"/>
</dbReference>
<sequence length="458" mass="50194">MAKLTSTGVSALKSLMDDMTADPVKNAAGVVFVAVNKQGESLFEHASGTAGLGIDTPITTDHSFWIASCTKMITGLACMQLVEQGILALDDVELVERLCPVSSISSSLGVPEAGYNNISALRQSHFLAPCLALTNPFPTAIKQELKEVKVIEGNQLVPKKRGITLRMLLSHTAGFGYSFFDKRLNDFYGATGLNEFSGLKYDYLSQPLVNQPGEVWEYGINIDWAGICLERATGLTLNDYFQKYILQPIGLSHITMFPTEDMKSKLAYMHSRDLHTGDLQLARDGHINRAPLVATTKAEKDAIFQQGGAGCFARPNQYAQIISVLLNDGVHAPTNVRLLKKETVEAMFTNQIPQLPDFARQGISPPKLEYSNPLPELYPEPHDIPQGWGLTFFLHLKDSAVHSKGTGWWAGLPNLFWWADRTRGVGGMIATQIIPFGDPKVMGLWATMEATINANLAP</sequence>
<dbReference type="InterPro" id="IPR050789">
    <property type="entry name" value="Diverse_Enzym_Activities"/>
</dbReference>
<dbReference type="AlphaFoldDB" id="A0A438N5V8"/>
<dbReference type="VEuPathDB" id="FungiDB:PV10_05761"/>
<name>A0A438N5V8_EXOME</name>
<proteinExistence type="predicted"/>
<comment type="caution">
    <text evidence="2">The sequence shown here is derived from an EMBL/GenBank/DDBJ whole genome shotgun (WGS) entry which is preliminary data.</text>
</comment>
<dbReference type="Gene3D" id="3.40.710.10">
    <property type="entry name" value="DD-peptidase/beta-lactamase superfamily"/>
    <property type="match status" value="1"/>
</dbReference>
<dbReference type="EMBL" id="NAJM01000020">
    <property type="protein sequence ID" value="RVX71001.1"/>
    <property type="molecule type" value="Genomic_DNA"/>
</dbReference>
<reference evidence="2 3" key="1">
    <citation type="submission" date="2017-03" db="EMBL/GenBank/DDBJ databases">
        <title>Genomes of endolithic fungi from Antarctica.</title>
        <authorList>
            <person name="Coleine C."/>
            <person name="Masonjones S."/>
            <person name="Stajich J.E."/>
        </authorList>
    </citation>
    <scope>NUCLEOTIDE SEQUENCE [LARGE SCALE GENOMIC DNA]</scope>
    <source>
        <strain evidence="2 3">CCFEE 6314</strain>
    </source>
</reference>
<organism evidence="2 3">
    <name type="scientific">Exophiala mesophila</name>
    <name type="common">Black yeast-like fungus</name>
    <dbReference type="NCBI Taxonomy" id="212818"/>
    <lineage>
        <taxon>Eukaryota</taxon>
        <taxon>Fungi</taxon>
        <taxon>Dikarya</taxon>
        <taxon>Ascomycota</taxon>
        <taxon>Pezizomycotina</taxon>
        <taxon>Eurotiomycetes</taxon>
        <taxon>Chaetothyriomycetidae</taxon>
        <taxon>Chaetothyriales</taxon>
        <taxon>Herpotrichiellaceae</taxon>
        <taxon>Exophiala</taxon>
    </lineage>
</organism>